<accession>A0A164TJ20</accession>
<dbReference type="OrthoDB" id="6020750at2759"/>
<sequence>MQAFCAEKDSVGSLANVNKLNYLLGQLESNVLATVVGLKSSNVNYDVLANLLNEHFGREPKETWNNSVCPQIHTETCFYAFCLTSLQVTCRRKHDQDQWTLAELCKSLRGEMHVFEAGKISSLLHQHSRPSYQQSTTLQTVQYIQWSTAIILKVNTSIFNALNIQWLMTECKLS</sequence>
<comment type="caution">
    <text evidence="1">The sequence shown here is derived from an EMBL/GenBank/DDBJ whole genome shotgun (WGS) entry which is preliminary data.</text>
</comment>
<gene>
    <name evidence="1" type="ORF">APZ42_025027</name>
</gene>
<evidence type="ECO:0000313" key="2">
    <source>
        <dbReference type="Proteomes" id="UP000076858"/>
    </source>
</evidence>
<name>A0A164TJ20_9CRUS</name>
<protein>
    <submittedName>
        <fullName evidence="1">Uncharacterized protein</fullName>
    </submittedName>
</protein>
<proteinExistence type="predicted"/>
<dbReference type="EMBL" id="LRGB01001786">
    <property type="protein sequence ID" value="KZS10499.1"/>
    <property type="molecule type" value="Genomic_DNA"/>
</dbReference>
<dbReference type="AlphaFoldDB" id="A0A164TJ20"/>
<reference evidence="1 2" key="1">
    <citation type="submission" date="2016-03" db="EMBL/GenBank/DDBJ databases">
        <title>EvidentialGene: Evidence-directed Construction of Genes on Genomes.</title>
        <authorList>
            <person name="Gilbert D.G."/>
            <person name="Choi J.-H."/>
            <person name="Mockaitis K."/>
            <person name="Colbourne J."/>
            <person name="Pfrender M."/>
        </authorList>
    </citation>
    <scope>NUCLEOTIDE SEQUENCE [LARGE SCALE GENOMIC DNA]</scope>
    <source>
        <strain evidence="1 2">Xinb3</strain>
        <tissue evidence="1">Complete organism</tissue>
    </source>
</reference>
<keyword evidence="2" id="KW-1185">Reference proteome</keyword>
<dbReference type="Proteomes" id="UP000076858">
    <property type="component" value="Unassembled WGS sequence"/>
</dbReference>
<organism evidence="1 2">
    <name type="scientific">Daphnia magna</name>
    <dbReference type="NCBI Taxonomy" id="35525"/>
    <lineage>
        <taxon>Eukaryota</taxon>
        <taxon>Metazoa</taxon>
        <taxon>Ecdysozoa</taxon>
        <taxon>Arthropoda</taxon>
        <taxon>Crustacea</taxon>
        <taxon>Branchiopoda</taxon>
        <taxon>Diplostraca</taxon>
        <taxon>Cladocera</taxon>
        <taxon>Anomopoda</taxon>
        <taxon>Daphniidae</taxon>
        <taxon>Daphnia</taxon>
    </lineage>
</organism>
<evidence type="ECO:0000313" key="1">
    <source>
        <dbReference type="EMBL" id="KZS10499.1"/>
    </source>
</evidence>